<gene>
    <name evidence="1" type="ORF">NWFMUON74_39250</name>
</gene>
<protein>
    <submittedName>
        <fullName evidence="1">Uncharacterized protein</fullName>
    </submittedName>
</protein>
<dbReference type="EMBL" id="AP023396">
    <property type="protein sequence ID" value="BCK56153.1"/>
    <property type="molecule type" value="Genomic_DNA"/>
</dbReference>
<reference evidence="1 2" key="1">
    <citation type="submission" date="2020-08" db="EMBL/GenBank/DDBJ databases">
        <title>Genome Sequencing of Nocardia wallacei strain FMUON74 and assembly.</title>
        <authorList>
            <person name="Toyokawa M."/>
            <person name="Uesaka K."/>
        </authorList>
    </citation>
    <scope>NUCLEOTIDE SEQUENCE [LARGE SCALE GENOMIC DNA]</scope>
    <source>
        <strain evidence="1 2">FMUON74</strain>
    </source>
</reference>
<sequence length="369" mass="40064">MARIAHFVGSLPPELAADDRAALQWFLDRCTGAAVGAIPRDLDTDWILDYLRARAKHADTLELIRPGAFADYNDFPTFRVRRGRRLRPEHVAMDRADRIDEVVVAYGKLRAENTAALGVRLQISQPNPLDMTMFVFASAAVSSGLPTLPALRHAASVVDAVRMLPVFVDAVLGEMAAVSARHHHIVWQIETPIAMLAMVKAAQFHADRLLAPLLARQLAALLTRTHNADLETVLHLCYGDYQHRSLLTPRSLAPAVRLLNATARRLRRRAIPLPPVHIPCGYGAEPAPLTPEFYHPLGALDSAWRVIAGVVSPETDTSAHALALFEDALDRPAHGVATACGFGRCTVETAEKAAAATLATAVTRTPPCA</sequence>
<name>A0A7G1KPN5_9NOCA</name>
<dbReference type="GeneID" id="80348426"/>
<proteinExistence type="predicted"/>
<dbReference type="InterPro" id="IPR038071">
    <property type="entry name" value="UROD/MetE-like_sf"/>
</dbReference>
<dbReference type="SUPFAM" id="SSF51726">
    <property type="entry name" value="UROD/MetE-like"/>
    <property type="match status" value="1"/>
</dbReference>
<accession>A0A7G1KPN5</accession>
<evidence type="ECO:0000313" key="2">
    <source>
        <dbReference type="Proteomes" id="UP000516173"/>
    </source>
</evidence>
<dbReference type="RefSeq" id="WP_187683283.1">
    <property type="nucleotide sequence ID" value="NZ_AP023396.1"/>
</dbReference>
<dbReference type="KEGG" id="nwl:NWFMUON74_39250"/>
<dbReference type="AlphaFoldDB" id="A0A7G1KPN5"/>
<evidence type="ECO:0000313" key="1">
    <source>
        <dbReference type="EMBL" id="BCK56153.1"/>
    </source>
</evidence>
<organism evidence="1 2">
    <name type="scientific">Nocardia wallacei</name>
    <dbReference type="NCBI Taxonomy" id="480035"/>
    <lineage>
        <taxon>Bacteria</taxon>
        <taxon>Bacillati</taxon>
        <taxon>Actinomycetota</taxon>
        <taxon>Actinomycetes</taxon>
        <taxon>Mycobacteriales</taxon>
        <taxon>Nocardiaceae</taxon>
        <taxon>Nocardia</taxon>
    </lineage>
</organism>
<dbReference type="Proteomes" id="UP000516173">
    <property type="component" value="Chromosome"/>
</dbReference>
<keyword evidence="2" id="KW-1185">Reference proteome</keyword>